<keyword evidence="3" id="KW-0949">S-adenosyl-L-methionine</keyword>
<proteinExistence type="predicted"/>
<dbReference type="EMBL" id="RKHK01000001">
    <property type="protein sequence ID" value="ROR71682.1"/>
    <property type="molecule type" value="Genomic_DNA"/>
</dbReference>
<dbReference type="GO" id="GO:0031515">
    <property type="term" value="C:tRNA (m1A) methyltransferase complex"/>
    <property type="evidence" value="ECO:0007669"/>
    <property type="project" value="InterPro"/>
</dbReference>
<dbReference type="AlphaFoldDB" id="A0A3N2B970"/>
<sequence>MSDEDSKAQATTSQTGEPQGQAARRGPFRAGDRVQITDVKGRLYTTVLAHDGHFQSQRGTFHHRELIGRPDGTVLTTATGHQLLALRPLLSDYVLSMPRGAAVVYPKDAAQIVQYGDIFPGARVVEAGVGSGALSMSLLSAIGPQGRLLSVERREDFADIAKANVESWFGGEHPAWEVRTGDLADVLEAALEQDLEPGSIDRIVLDMLAPWENLEVASRALAPGGVLLAYVATATQLSRMAEELRATEGFTEPQAWETMVRTWHLEGLSVRPDHRMIGHTGFLITARRLAPGTTPPMRKRRPQGSKPEDDASLAEAAPALVHEEWTGEDIGERAVADKKVRRVRRDVRRRAEVEETGWLTPQEGDS</sequence>
<evidence type="ECO:0000256" key="5">
    <source>
        <dbReference type="SAM" id="MobiDB-lite"/>
    </source>
</evidence>
<dbReference type="FunFam" id="3.40.50.150:FF:000019">
    <property type="entry name" value="tRNA (adenine(58)-N(1))-methyltransferase TrmI"/>
    <property type="match status" value="1"/>
</dbReference>
<evidence type="ECO:0000256" key="2">
    <source>
        <dbReference type="ARBA" id="ARBA00022679"/>
    </source>
</evidence>
<keyword evidence="2 7" id="KW-0808">Transferase</keyword>
<dbReference type="SUPFAM" id="SSF53335">
    <property type="entry name" value="S-adenosyl-L-methionine-dependent methyltransferases"/>
    <property type="match status" value="1"/>
</dbReference>
<protein>
    <submittedName>
        <fullName evidence="7">tRNA (Adenine57-N1/adenine58-N1)-methyltransferase</fullName>
    </submittedName>
</protein>
<dbReference type="Gene3D" id="3.40.50.150">
    <property type="entry name" value="Vaccinia Virus protein VP39"/>
    <property type="match status" value="1"/>
</dbReference>
<feature type="region of interest" description="Disordered" evidence="5">
    <location>
        <begin position="290"/>
        <end position="328"/>
    </location>
</feature>
<evidence type="ECO:0000313" key="7">
    <source>
        <dbReference type="EMBL" id="ROR71682.1"/>
    </source>
</evidence>
<dbReference type="OrthoDB" id="9781391at2"/>
<dbReference type="PANTHER" id="PTHR12133">
    <property type="entry name" value="TRNA (ADENINE(58)-N(1))-METHYLTRANSFERASE"/>
    <property type="match status" value="1"/>
</dbReference>
<dbReference type="GO" id="GO:0160107">
    <property type="term" value="F:tRNA (adenine(58)-N1)-methyltransferase activity"/>
    <property type="evidence" value="ECO:0007669"/>
    <property type="project" value="InterPro"/>
</dbReference>
<evidence type="ECO:0000256" key="3">
    <source>
        <dbReference type="ARBA" id="ARBA00022691"/>
    </source>
</evidence>
<reference evidence="7 8" key="1">
    <citation type="submission" date="2018-11" db="EMBL/GenBank/DDBJ databases">
        <title>Sequencing the genomes of 1000 actinobacteria strains.</title>
        <authorList>
            <person name="Klenk H.-P."/>
        </authorList>
    </citation>
    <scope>NUCLEOTIDE SEQUENCE [LARGE SCALE GENOMIC DNA]</scope>
    <source>
        <strain evidence="7 8">DSM 11294</strain>
    </source>
</reference>
<dbReference type="InterPro" id="IPR029063">
    <property type="entry name" value="SAM-dependent_MTases_sf"/>
</dbReference>
<dbReference type="RefSeq" id="WP_123302372.1">
    <property type="nucleotide sequence ID" value="NZ_RKHK01000001.1"/>
</dbReference>
<keyword evidence="8" id="KW-1185">Reference proteome</keyword>
<feature type="region of interest" description="Disordered" evidence="5">
    <location>
        <begin position="1"/>
        <end position="31"/>
    </location>
</feature>
<dbReference type="Gene3D" id="3.10.330.20">
    <property type="match status" value="1"/>
</dbReference>
<comment type="caution">
    <text evidence="7">The sequence shown here is derived from an EMBL/GenBank/DDBJ whole genome shotgun (WGS) entry which is preliminary data.</text>
</comment>
<dbReference type="Pfam" id="PF08704">
    <property type="entry name" value="GCD14"/>
    <property type="match status" value="1"/>
</dbReference>
<dbReference type="Proteomes" id="UP000280668">
    <property type="component" value="Unassembled WGS sequence"/>
</dbReference>
<gene>
    <name evidence="7" type="ORF">EDD31_0019</name>
</gene>
<organism evidence="7 8">
    <name type="scientific">Bogoriella caseilytica</name>
    <dbReference type="NCBI Taxonomy" id="56055"/>
    <lineage>
        <taxon>Bacteria</taxon>
        <taxon>Bacillati</taxon>
        <taxon>Actinomycetota</taxon>
        <taxon>Actinomycetes</taxon>
        <taxon>Micrococcales</taxon>
        <taxon>Bogoriellaceae</taxon>
        <taxon>Bogoriella</taxon>
    </lineage>
</organism>
<dbReference type="GO" id="GO:0030488">
    <property type="term" value="P:tRNA methylation"/>
    <property type="evidence" value="ECO:0007669"/>
    <property type="project" value="InterPro"/>
</dbReference>
<dbReference type="Pfam" id="PF14801">
    <property type="entry name" value="TrmI-like_N"/>
    <property type="match status" value="1"/>
</dbReference>
<evidence type="ECO:0000256" key="1">
    <source>
        <dbReference type="ARBA" id="ARBA00022603"/>
    </source>
</evidence>
<accession>A0A3N2B970</accession>
<dbReference type="PROSITE" id="PS51620">
    <property type="entry name" value="SAM_TRM61"/>
    <property type="match status" value="1"/>
</dbReference>
<feature type="compositionally biased region" description="Polar residues" evidence="5">
    <location>
        <begin position="8"/>
        <end position="18"/>
    </location>
</feature>
<dbReference type="CDD" id="cd02440">
    <property type="entry name" value="AdoMet_MTases"/>
    <property type="match status" value="1"/>
</dbReference>
<evidence type="ECO:0000259" key="6">
    <source>
        <dbReference type="Pfam" id="PF08704"/>
    </source>
</evidence>
<dbReference type="PANTHER" id="PTHR12133:SF1">
    <property type="entry name" value="TRNA (ADENINE(58)-N(1))-METHYLTRANSFERASE, MITOCHONDRIAL"/>
    <property type="match status" value="1"/>
</dbReference>
<dbReference type="InterPro" id="IPR049470">
    <property type="entry name" value="TRM61_C"/>
</dbReference>
<evidence type="ECO:0000313" key="8">
    <source>
        <dbReference type="Proteomes" id="UP000280668"/>
    </source>
</evidence>
<keyword evidence="4" id="KW-0819">tRNA processing</keyword>
<feature type="domain" description="tRNA (adenine(58)-N(1))-methyltransferase catalytic subunit TRM61 C-terminal" evidence="6">
    <location>
        <begin position="94"/>
        <end position="265"/>
    </location>
</feature>
<keyword evidence="1 7" id="KW-0489">Methyltransferase</keyword>
<evidence type="ECO:0000256" key="4">
    <source>
        <dbReference type="ARBA" id="ARBA00022694"/>
    </source>
</evidence>
<dbReference type="InterPro" id="IPR014816">
    <property type="entry name" value="tRNA_MeTrfase_Gcd14"/>
</dbReference>
<name>A0A3N2B970_9MICO</name>